<dbReference type="Proteomes" id="UP000015102">
    <property type="component" value="Unassembled WGS sequence"/>
</dbReference>
<proteinExistence type="predicted"/>
<feature type="compositionally biased region" description="Low complexity" evidence="1">
    <location>
        <begin position="94"/>
        <end position="119"/>
    </location>
</feature>
<dbReference type="EnsemblMetazoa" id="MESCA005760-RA">
    <property type="protein sequence ID" value="MESCA005760-PA"/>
    <property type="gene ID" value="MESCA005760"/>
</dbReference>
<evidence type="ECO:0000313" key="3">
    <source>
        <dbReference type="Proteomes" id="UP000015102"/>
    </source>
</evidence>
<keyword evidence="3" id="KW-1185">Reference proteome</keyword>
<reference evidence="3" key="1">
    <citation type="submission" date="2013-02" db="EMBL/GenBank/DDBJ databases">
        <authorList>
            <person name="Hughes D."/>
        </authorList>
    </citation>
    <scope>NUCLEOTIDE SEQUENCE</scope>
    <source>
        <strain>Durham</strain>
        <strain evidence="3">NC isolate 2 -- Noor lab</strain>
    </source>
</reference>
<evidence type="ECO:0000256" key="1">
    <source>
        <dbReference type="SAM" id="MobiDB-lite"/>
    </source>
</evidence>
<reference evidence="2" key="2">
    <citation type="submission" date="2015-06" db="UniProtKB">
        <authorList>
            <consortium name="EnsemblMetazoa"/>
        </authorList>
    </citation>
    <scope>IDENTIFICATION</scope>
</reference>
<name>T1GQ59_MEGSC</name>
<organism evidence="2 3">
    <name type="scientific">Megaselia scalaris</name>
    <name type="common">Humpbacked fly</name>
    <name type="synonym">Phora scalaris</name>
    <dbReference type="NCBI Taxonomy" id="36166"/>
    <lineage>
        <taxon>Eukaryota</taxon>
        <taxon>Metazoa</taxon>
        <taxon>Ecdysozoa</taxon>
        <taxon>Arthropoda</taxon>
        <taxon>Hexapoda</taxon>
        <taxon>Insecta</taxon>
        <taxon>Pterygota</taxon>
        <taxon>Neoptera</taxon>
        <taxon>Endopterygota</taxon>
        <taxon>Diptera</taxon>
        <taxon>Brachycera</taxon>
        <taxon>Muscomorpha</taxon>
        <taxon>Platypezoidea</taxon>
        <taxon>Phoridae</taxon>
        <taxon>Megaseliini</taxon>
        <taxon>Megaselia</taxon>
    </lineage>
</organism>
<evidence type="ECO:0000313" key="2">
    <source>
        <dbReference type="EnsemblMetazoa" id="MESCA005760-PA"/>
    </source>
</evidence>
<dbReference type="STRING" id="36166.T1GQ59"/>
<feature type="compositionally biased region" description="Low complexity" evidence="1">
    <location>
        <begin position="26"/>
        <end position="53"/>
    </location>
</feature>
<dbReference type="AlphaFoldDB" id="T1GQ59"/>
<feature type="compositionally biased region" description="Polar residues" evidence="1">
    <location>
        <begin position="80"/>
        <end position="93"/>
    </location>
</feature>
<dbReference type="EMBL" id="CAQQ02064151">
    <property type="status" value="NOT_ANNOTATED_CDS"/>
    <property type="molecule type" value="Genomic_DNA"/>
</dbReference>
<sequence>MRLTKERDSIQNKWIGYLTMASENDGSSGNGPSQSNQSTPMSSSSVGLASSSSTPQSSERAAGSRRTVYLIDENQKLPETRSSGNTPEPQTPKNNNCNSSNGSSGSNSLTNNNSSSANNTPAAVTESPSTFLMYNRINTMISSGNSPTDPNGSNTSLTGNILNSTANPVDDKLLRKKQEEKSSSIWYEYGCV</sequence>
<feature type="region of interest" description="Disordered" evidence="1">
    <location>
        <begin position="21"/>
        <end position="125"/>
    </location>
</feature>
<accession>T1GQ59</accession>
<protein>
    <submittedName>
        <fullName evidence="2">Uncharacterized protein</fullName>
    </submittedName>
</protein>
<dbReference type="HOGENOM" id="CLU_1416636_0_0_1"/>
<feature type="region of interest" description="Disordered" evidence="1">
    <location>
        <begin position="142"/>
        <end position="164"/>
    </location>
</feature>